<sequence length="164" mass="18212">MLLLDCFFGRCSKPSCDDCALRLVRSLRIALKSRAMQRCEDTAVEATAACQKPEPVLSPITKAPQKQDAIKKRKRLLAPREEIAWYPTIKPDLCNGCGDCKVLCKPGVFEPGAPDPAGIQRPKLVVARPYNCLVLCTRCVPICTSGAITLPPKEEFERYVEYLD</sequence>
<dbReference type="OrthoDB" id="9813230at2"/>
<keyword evidence="3" id="KW-1185">Reference proteome</keyword>
<dbReference type="EMBL" id="LMBR01000112">
    <property type="protein sequence ID" value="KUL29929.1"/>
    <property type="molecule type" value="Genomic_DNA"/>
</dbReference>
<organism evidence="2 3">
    <name type="scientific">Chlorobium limicola</name>
    <dbReference type="NCBI Taxonomy" id="1092"/>
    <lineage>
        <taxon>Bacteria</taxon>
        <taxon>Pseudomonadati</taxon>
        <taxon>Chlorobiota</taxon>
        <taxon>Chlorobiia</taxon>
        <taxon>Chlorobiales</taxon>
        <taxon>Chlorobiaceae</taxon>
        <taxon>Chlorobium/Pelodictyon group</taxon>
        <taxon>Chlorobium</taxon>
    </lineage>
</organism>
<dbReference type="SUPFAM" id="SSF54862">
    <property type="entry name" value="4Fe-4S ferredoxins"/>
    <property type="match status" value="1"/>
</dbReference>
<dbReference type="AlphaFoldDB" id="A0A101JNA0"/>
<dbReference type="PROSITE" id="PS51379">
    <property type="entry name" value="4FE4S_FER_2"/>
    <property type="match status" value="2"/>
</dbReference>
<proteinExistence type="predicted"/>
<dbReference type="Proteomes" id="UP000053937">
    <property type="component" value="Unassembled WGS sequence"/>
</dbReference>
<dbReference type="RefSeq" id="WP_059138881.1">
    <property type="nucleotide sequence ID" value="NZ_LMBR01000112.1"/>
</dbReference>
<accession>A0A101JNA0</accession>
<reference evidence="2 3" key="1">
    <citation type="submission" date="2015-10" db="EMBL/GenBank/DDBJ databases">
        <title>Draft Genome Sequence of Chlorobium limicola strain Frasassi Growing under Artificial Lighting in the Frasassi Cave System.</title>
        <authorList>
            <person name="Mansor M."/>
            <person name="Macalady J."/>
        </authorList>
    </citation>
    <scope>NUCLEOTIDE SEQUENCE [LARGE SCALE GENOMIC DNA]</scope>
    <source>
        <strain evidence="2 3">Frasassi</strain>
    </source>
</reference>
<evidence type="ECO:0000313" key="3">
    <source>
        <dbReference type="Proteomes" id="UP000053937"/>
    </source>
</evidence>
<feature type="domain" description="4Fe-4S ferredoxin-type" evidence="1">
    <location>
        <begin position="85"/>
        <end position="114"/>
    </location>
</feature>
<gene>
    <name evidence="2" type="ORF">ASB62_04965</name>
</gene>
<evidence type="ECO:0000313" key="2">
    <source>
        <dbReference type="EMBL" id="KUL29929.1"/>
    </source>
</evidence>
<feature type="domain" description="4Fe-4S ferredoxin-type" evidence="1">
    <location>
        <begin position="122"/>
        <end position="153"/>
    </location>
</feature>
<protein>
    <submittedName>
        <fullName evidence="2">4Fe-4S ferredoxin</fullName>
    </submittedName>
</protein>
<evidence type="ECO:0000259" key="1">
    <source>
        <dbReference type="PROSITE" id="PS51379"/>
    </source>
</evidence>
<dbReference type="InterPro" id="IPR017896">
    <property type="entry name" value="4Fe4S_Fe-S-bd"/>
</dbReference>
<comment type="caution">
    <text evidence="2">The sequence shown here is derived from an EMBL/GenBank/DDBJ whole genome shotgun (WGS) entry which is preliminary data.</text>
</comment>
<dbReference type="Gene3D" id="3.30.70.20">
    <property type="match status" value="1"/>
</dbReference>
<name>A0A101JNA0_CHLLI</name>